<feature type="compositionally biased region" description="Polar residues" evidence="3">
    <location>
        <begin position="110"/>
        <end position="122"/>
    </location>
</feature>
<sequence length="228" mass="24689">VRVLKEKIEAEKGKDSFPVSGQKLIYAGKILSDDVPIKEYKIDEKNFVVVMVTKNKAGSGAPAPLPSEATSTSEPAPSSGQTQLPTTAAASPPPAAPSGEEKPPEEPVTVSPQESIVSSIPPSGSMGREDDAASTLVTGSEYETMLTEIMSMGYERERVVAALRASYNNPHRAVEYLLTVRRLTRQILPKVFLISSCFSSKVWLYGSCFPPLMSLAVIIFYTLCHMSY</sequence>
<dbReference type="InterPro" id="IPR029071">
    <property type="entry name" value="Ubiquitin-like_domsf"/>
</dbReference>
<name>H9G610_ANOCA</name>
<dbReference type="Gene3D" id="3.10.20.90">
    <property type="entry name" value="Phosphatidylinositol 3-kinase Catalytic Subunit, Chain A, domain 1"/>
    <property type="match status" value="1"/>
</dbReference>
<dbReference type="GO" id="GO:0005654">
    <property type="term" value="C:nucleoplasm"/>
    <property type="evidence" value="ECO:0000318"/>
    <property type="project" value="GO_Central"/>
</dbReference>
<feature type="transmembrane region" description="Helical" evidence="4">
    <location>
        <begin position="202"/>
        <end position="224"/>
    </location>
</feature>
<evidence type="ECO:0008006" key="9">
    <source>
        <dbReference type="Google" id="ProtNLM"/>
    </source>
</evidence>
<keyword evidence="4" id="KW-0472">Membrane</keyword>
<organism evidence="7 8">
    <name type="scientific">Anolis carolinensis</name>
    <name type="common">Green anole</name>
    <name type="synonym">American chameleon</name>
    <dbReference type="NCBI Taxonomy" id="28377"/>
    <lineage>
        <taxon>Eukaryota</taxon>
        <taxon>Metazoa</taxon>
        <taxon>Chordata</taxon>
        <taxon>Craniata</taxon>
        <taxon>Vertebrata</taxon>
        <taxon>Euteleostomi</taxon>
        <taxon>Lepidosauria</taxon>
        <taxon>Squamata</taxon>
        <taxon>Bifurcata</taxon>
        <taxon>Unidentata</taxon>
        <taxon>Episquamata</taxon>
        <taxon>Toxicofera</taxon>
        <taxon>Iguania</taxon>
        <taxon>Dactyloidae</taxon>
        <taxon>Anolis</taxon>
    </lineage>
</organism>
<dbReference type="InterPro" id="IPR015940">
    <property type="entry name" value="UBA"/>
</dbReference>
<dbReference type="AlphaFoldDB" id="H9G610"/>
<feature type="region of interest" description="Disordered" evidence="3">
    <location>
        <begin position="57"/>
        <end position="137"/>
    </location>
</feature>
<keyword evidence="2" id="KW-0647">Proteasome</keyword>
<dbReference type="CDD" id="cd14377">
    <property type="entry name" value="UBA1_Rad23"/>
    <property type="match status" value="1"/>
</dbReference>
<dbReference type="SUPFAM" id="SSF46934">
    <property type="entry name" value="UBA-like"/>
    <property type="match status" value="1"/>
</dbReference>
<dbReference type="HOGENOM" id="CLU_040364_2_0_1"/>
<dbReference type="InterPro" id="IPR009060">
    <property type="entry name" value="UBA-like_sf"/>
</dbReference>
<evidence type="ECO:0000256" key="1">
    <source>
        <dbReference type="ARBA" id="ARBA00009878"/>
    </source>
</evidence>
<dbReference type="PROSITE" id="PS50053">
    <property type="entry name" value="UBIQUITIN_2"/>
    <property type="match status" value="1"/>
</dbReference>
<protein>
    <recommendedName>
        <fullName evidence="9">UV excision repair protein RAD23</fullName>
    </recommendedName>
</protein>
<dbReference type="InterPro" id="IPR000626">
    <property type="entry name" value="Ubiquitin-like_dom"/>
</dbReference>
<dbReference type="Gene3D" id="1.10.8.10">
    <property type="entry name" value="DNA helicase RuvA subunit, C-terminal domain"/>
    <property type="match status" value="1"/>
</dbReference>
<dbReference type="InterPro" id="IPR004806">
    <property type="entry name" value="Rad23"/>
</dbReference>
<evidence type="ECO:0000256" key="3">
    <source>
        <dbReference type="SAM" id="MobiDB-lite"/>
    </source>
</evidence>
<dbReference type="PANTHER" id="PTHR10621:SF29">
    <property type="entry name" value="UV EXCISION REPAIR PROTEIN RAD23 HOMOLOG A"/>
    <property type="match status" value="1"/>
</dbReference>
<dbReference type="Pfam" id="PF00240">
    <property type="entry name" value="ubiquitin"/>
    <property type="match status" value="1"/>
</dbReference>
<dbReference type="PROSITE" id="PS50030">
    <property type="entry name" value="UBA"/>
    <property type="match status" value="1"/>
</dbReference>
<dbReference type="GO" id="GO:0005829">
    <property type="term" value="C:cytosol"/>
    <property type="evidence" value="ECO:0000318"/>
    <property type="project" value="GO_Central"/>
</dbReference>
<dbReference type="NCBIfam" id="TIGR00601">
    <property type="entry name" value="rad23"/>
    <property type="match status" value="1"/>
</dbReference>
<evidence type="ECO:0000313" key="7">
    <source>
        <dbReference type="Ensembl" id="ENSACAP00000002135.2"/>
    </source>
</evidence>
<proteinExistence type="inferred from homology"/>
<evidence type="ECO:0000259" key="6">
    <source>
        <dbReference type="PROSITE" id="PS50053"/>
    </source>
</evidence>
<dbReference type="GO" id="GO:0043161">
    <property type="term" value="P:proteasome-mediated ubiquitin-dependent protein catabolic process"/>
    <property type="evidence" value="ECO:0000318"/>
    <property type="project" value="GO_Central"/>
</dbReference>
<reference evidence="7" key="1">
    <citation type="submission" date="2009-12" db="EMBL/GenBank/DDBJ databases">
        <title>The Genome Sequence of Anolis carolinensis (Green Anole Lizard).</title>
        <authorList>
            <consortium name="The Genome Sequencing Platform"/>
            <person name="Di Palma F."/>
            <person name="Alfoldi J."/>
            <person name="Heiman D."/>
            <person name="Young S."/>
            <person name="Grabherr M."/>
            <person name="Johnson J."/>
            <person name="Lander E.S."/>
            <person name="Lindblad-Toh K."/>
        </authorList>
    </citation>
    <scope>NUCLEOTIDE SEQUENCE [LARGE SCALE GENOMIC DNA]</scope>
    <source>
        <strain evidence="7">JBL SC #1</strain>
    </source>
</reference>
<dbReference type="Ensembl" id="ENSACAT00000002194.3">
    <property type="protein sequence ID" value="ENSACAP00000002135.2"/>
    <property type="gene ID" value="ENSACAG00000002201.3"/>
</dbReference>
<dbReference type="PANTHER" id="PTHR10621">
    <property type="entry name" value="UV EXCISION REPAIR PROTEIN RAD23"/>
    <property type="match status" value="1"/>
</dbReference>
<dbReference type="InterPro" id="IPR041811">
    <property type="entry name" value="RAD23A/B_UBA1"/>
</dbReference>
<dbReference type="FunFam" id="1.10.8.10:FF:000003">
    <property type="entry name" value="UV excision repair protein RAD23 homolog"/>
    <property type="match status" value="1"/>
</dbReference>
<dbReference type="GO" id="GO:0043130">
    <property type="term" value="F:ubiquitin binding"/>
    <property type="evidence" value="ECO:0000318"/>
    <property type="project" value="GO_Central"/>
</dbReference>
<dbReference type="GO" id="GO:0000502">
    <property type="term" value="C:proteasome complex"/>
    <property type="evidence" value="ECO:0007669"/>
    <property type="project" value="UniProtKB-KW"/>
</dbReference>
<feature type="compositionally biased region" description="Polar residues" evidence="3">
    <location>
        <begin position="68"/>
        <end position="84"/>
    </location>
</feature>
<comment type="similarity">
    <text evidence="1">Belongs to the RAD23 family.</text>
</comment>
<keyword evidence="4" id="KW-0812">Transmembrane</keyword>
<dbReference type="GeneTree" id="ENSGT00390000012078"/>
<feature type="domain" description="UBA" evidence="5">
    <location>
        <begin position="140"/>
        <end position="180"/>
    </location>
</feature>
<dbReference type="Pfam" id="PF00627">
    <property type="entry name" value="UBA"/>
    <property type="match status" value="1"/>
</dbReference>
<dbReference type="InParanoid" id="H9G610"/>
<reference evidence="7" key="2">
    <citation type="submission" date="2025-08" db="UniProtKB">
        <authorList>
            <consortium name="Ensembl"/>
        </authorList>
    </citation>
    <scope>IDENTIFICATION</scope>
</reference>
<dbReference type="Proteomes" id="UP000001646">
    <property type="component" value="Unplaced"/>
</dbReference>
<dbReference type="GO" id="GO:0006289">
    <property type="term" value="P:nucleotide-excision repair"/>
    <property type="evidence" value="ECO:0007669"/>
    <property type="project" value="InterPro"/>
</dbReference>
<dbReference type="STRING" id="28377.ENSACAP00000002135"/>
<reference evidence="7" key="3">
    <citation type="submission" date="2025-09" db="UniProtKB">
        <authorList>
            <consortium name="Ensembl"/>
        </authorList>
    </citation>
    <scope>IDENTIFICATION</scope>
</reference>
<accession>H9G610</accession>
<dbReference type="Bgee" id="ENSACAG00000002201">
    <property type="expression patterns" value="Expressed in testis and 11 other cell types or tissues"/>
</dbReference>
<evidence type="ECO:0000259" key="5">
    <source>
        <dbReference type="PROSITE" id="PS50030"/>
    </source>
</evidence>
<dbReference type="SUPFAM" id="SSF54236">
    <property type="entry name" value="Ubiquitin-like"/>
    <property type="match status" value="1"/>
</dbReference>
<dbReference type="GO" id="GO:0070628">
    <property type="term" value="F:proteasome binding"/>
    <property type="evidence" value="ECO:0000318"/>
    <property type="project" value="GO_Central"/>
</dbReference>
<evidence type="ECO:0000313" key="8">
    <source>
        <dbReference type="Proteomes" id="UP000001646"/>
    </source>
</evidence>
<evidence type="ECO:0000256" key="2">
    <source>
        <dbReference type="ARBA" id="ARBA00022942"/>
    </source>
</evidence>
<keyword evidence="8" id="KW-1185">Reference proteome</keyword>
<dbReference type="GO" id="GO:0031593">
    <property type="term" value="F:polyubiquitin modification-dependent protein binding"/>
    <property type="evidence" value="ECO:0000318"/>
    <property type="project" value="GO_Central"/>
</dbReference>
<feature type="domain" description="Ubiquitin-like" evidence="6">
    <location>
        <begin position="1"/>
        <end position="57"/>
    </location>
</feature>
<dbReference type="SMART" id="SM00165">
    <property type="entry name" value="UBA"/>
    <property type="match status" value="1"/>
</dbReference>
<dbReference type="eggNOG" id="KOG0011">
    <property type="taxonomic scope" value="Eukaryota"/>
</dbReference>
<keyword evidence="4" id="KW-1133">Transmembrane helix</keyword>
<evidence type="ECO:0000256" key="4">
    <source>
        <dbReference type="SAM" id="Phobius"/>
    </source>
</evidence>